<evidence type="ECO:0000313" key="3">
    <source>
        <dbReference type="Proteomes" id="UP000015454"/>
    </source>
</evidence>
<dbReference type="Proteomes" id="UP000015454">
    <property type="component" value="Unassembled WGS sequence"/>
</dbReference>
<dbReference type="STRING" id="1049789.LEP1GSC050_1774"/>
<gene>
    <name evidence="2" type="ORF">LEP1GSC050_1774</name>
</gene>
<dbReference type="EMBL" id="AHMO02000011">
    <property type="protein sequence ID" value="EQA43631.1"/>
    <property type="molecule type" value="Genomic_DNA"/>
</dbReference>
<dbReference type="Gene3D" id="3.30.1460.30">
    <property type="entry name" value="YgaC/TfoX-N like chaperone"/>
    <property type="match status" value="1"/>
</dbReference>
<feature type="domain" description="TfoX N-terminal" evidence="1">
    <location>
        <begin position="91"/>
        <end position="179"/>
    </location>
</feature>
<dbReference type="SUPFAM" id="SSF159894">
    <property type="entry name" value="YgaC/TfoX-N like"/>
    <property type="match status" value="1"/>
</dbReference>
<evidence type="ECO:0000259" key="1">
    <source>
        <dbReference type="Pfam" id="PF04993"/>
    </source>
</evidence>
<dbReference type="InterPro" id="IPR007076">
    <property type="entry name" value="TfoX_N"/>
</dbReference>
<keyword evidence="3" id="KW-1185">Reference proteome</keyword>
<dbReference type="Pfam" id="PF04993">
    <property type="entry name" value="TfoX_N"/>
    <property type="match status" value="1"/>
</dbReference>
<organism evidence="2 3">
    <name type="scientific">Leptospira broomii serovar Hurstbridge str. 5399</name>
    <dbReference type="NCBI Taxonomy" id="1049789"/>
    <lineage>
        <taxon>Bacteria</taxon>
        <taxon>Pseudomonadati</taxon>
        <taxon>Spirochaetota</taxon>
        <taxon>Spirochaetia</taxon>
        <taxon>Leptospirales</taxon>
        <taxon>Leptospiraceae</taxon>
        <taxon>Leptospira</taxon>
    </lineage>
</organism>
<proteinExistence type="predicted"/>
<dbReference type="AlphaFoldDB" id="T0F6W2"/>
<accession>T0F6W2</accession>
<reference evidence="2" key="1">
    <citation type="submission" date="2013-05" db="EMBL/GenBank/DDBJ databases">
        <authorList>
            <person name="Harkins D.M."/>
            <person name="Durkin A.S."/>
            <person name="Brinkac L.M."/>
            <person name="Haft D.H."/>
            <person name="Selengut J.D."/>
            <person name="Sanka R."/>
            <person name="DePew J."/>
            <person name="Purushe J."/>
            <person name="Hartskeerl R.A."/>
            <person name="Ahmed A."/>
            <person name="van der Linden H."/>
            <person name="Goris M.G.A."/>
            <person name="Vinetz J.M."/>
            <person name="Sutton G.G."/>
            <person name="Nierman W.C."/>
            <person name="Fouts D.E."/>
        </authorList>
    </citation>
    <scope>NUCLEOTIDE SEQUENCE [LARGE SCALE GENOMIC DNA]</scope>
    <source>
        <strain evidence="2">5399</strain>
    </source>
</reference>
<evidence type="ECO:0000313" key="2">
    <source>
        <dbReference type="EMBL" id="EQA43631.1"/>
    </source>
</evidence>
<comment type="caution">
    <text evidence="2">The sequence shown here is derived from an EMBL/GenBank/DDBJ whole genome shotgun (WGS) entry which is preliminary data.</text>
</comment>
<protein>
    <submittedName>
        <fullName evidence="2">TfoX N-terminal domain protein</fullName>
    </submittedName>
</protein>
<name>T0F6W2_9LEPT</name>
<sequence length="200" mass="23115">MSFNGISFSIAKILTLRANGEVLVYNSSTGQKYFRLHLLSSNRIFTRAKDVLKQIFRLIKIDNPINSTTNHHGIETTMAYSETLAIRIRAALAHLQNLEEKKMFRGICFMLNDKMCICVSNDEIMCRIDPDIYESVLEKKKCRPMIHNGKVMKGFVYVNEKDIKSKKEFQYWIDLSLDFNGRAKASPKRKKKKALGFKLP</sequence>